<dbReference type="Proteomes" id="UP001470230">
    <property type="component" value="Unassembled WGS sequence"/>
</dbReference>
<evidence type="ECO:0008006" key="5">
    <source>
        <dbReference type="Google" id="ProtNLM"/>
    </source>
</evidence>
<evidence type="ECO:0000256" key="1">
    <source>
        <dbReference type="ARBA" id="ARBA00022737"/>
    </source>
</evidence>
<organism evidence="3 4">
    <name type="scientific">Tritrichomonas musculus</name>
    <dbReference type="NCBI Taxonomy" id="1915356"/>
    <lineage>
        <taxon>Eukaryota</taxon>
        <taxon>Metamonada</taxon>
        <taxon>Parabasalia</taxon>
        <taxon>Tritrichomonadida</taxon>
        <taxon>Tritrichomonadidae</taxon>
        <taxon>Tritrichomonas</taxon>
    </lineage>
</organism>
<dbReference type="SMART" id="SM00698">
    <property type="entry name" value="MORN"/>
    <property type="match status" value="7"/>
</dbReference>
<feature type="region of interest" description="Disordered" evidence="2">
    <location>
        <begin position="346"/>
        <end position="365"/>
    </location>
</feature>
<dbReference type="EMBL" id="JAPFFF010000054">
    <property type="protein sequence ID" value="KAK8838725.1"/>
    <property type="molecule type" value="Genomic_DNA"/>
</dbReference>
<dbReference type="InterPro" id="IPR003409">
    <property type="entry name" value="MORN"/>
</dbReference>
<comment type="caution">
    <text evidence="3">The sequence shown here is derived from an EMBL/GenBank/DDBJ whole genome shotgun (WGS) entry which is preliminary data.</text>
</comment>
<dbReference type="PANTHER" id="PTHR23084:SF263">
    <property type="entry name" value="MORN REPEAT-CONTAINING PROTEIN 1"/>
    <property type="match status" value="1"/>
</dbReference>
<dbReference type="Pfam" id="PF02493">
    <property type="entry name" value="MORN"/>
    <property type="match status" value="7"/>
</dbReference>
<accession>A0ABR2GXS1</accession>
<sequence>MEEEDLPVHGPNCNFVFPPQKDGRAIYNYPNSFFKYKGEWKNGKKEGQGRFYIGPNSYYEGEFVNGEITGNGSRYFENGSYYFGDFQKGEFNGRGVFTDVVTGEEYEGEWKDNRRNGEGVLQFSDGSKYIGHFLNHKRDGQGQYTDKEGNHYIGEWKNNMIEGEGQMTYANGDIYMGEFKKGLRDGWGTIKFASTGLSFTGDWKEDLSQYNPTEMVVPNLPPIIPGATLNNVKIHISGGKGETGRVLRVSIEISKNSLNSTSKKLSKTKKLDATGSQEPQYLIVDHQNNQTFIDLIVTKGIALLQDVIVPADAEQATYILNIIDQSKVNPLPPFSANFVWMTSAERSHMKSKTRRSSTQKSNLPT</sequence>
<dbReference type="PANTHER" id="PTHR23084">
    <property type="entry name" value="PHOSPHATIDYLINOSITOL-4-PHOSPHATE 5-KINASE RELATED"/>
    <property type="match status" value="1"/>
</dbReference>
<gene>
    <name evidence="3" type="ORF">M9Y10_032764</name>
</gene>
<evidence type="ECO:0000313" key="3">
    <source>
        <dbReference type="EMBL" id="KAK8838725.1"/>
    </source>
</evidence>
<evidence type="ECO:0000313" key="4">
    <source>
        <dbReference type="Proteomes" id="UP001470230"/>
    </source>
</evidence>
<dbReference type="Gene3D" id="2.20.110.10">
    <property type="entry name" value="Histone H3 K4-specific methyltransferase SET7/9 N-terminal domain"/>
    <property type="match status" value="2"/>
</dbReference>
<evidence type="ECO:0000256" key="2">
    <source>
        <dbReference type="SAM" id="MobiDB-lite"/>
    </source>
</evidence>
<name>A0ABR2GXS1_9EUKA</name>
<dbReference type="SUPFAM" id="SSF82185">
    <property type="entry name" value="Histone H3 K4-specific methyltransferase SET7/9 N-terminal domain"/>
    <property type="match status" value="2"/>
</dbReference>
<proteinExistence type="predicted"/>
<keyword evidence="4" id="KW-1185">Reference proteome</keyword>
<protein>
    <recommendedName>
        <fullName evidence="5">MORN repeat-containing protein 1</fullName>
    </recommendedName>
</protein>
<keyword evidence="1" id="KW-0677">Repeat</keyword>
<reference evidence="3 4" key="1">
    <citation type="submission" date="2024-04" db="EMBL/GenBank/DDBJ databases">
        <title>Tritrichomonas musculus Genome.</title>
        <authorList>
            <person name="Alves-Ferreira E."/>
            <person name="Grigg M."/>
            <person name="Lorenzi H."/>
            <person name="Galac M."/>
        </authorList>
    </citation>
    <scope>NUCLEOTIDE SEQUENCE [LARGE SCALE GENOMIC DNA]</scope>
    <source>
        <strain evidence="3 4">EAF2021</strain>
    </source>
</reference>